<dbReference type="InterPro" id="IPR011102">
    <property type="entry name" value="Sig_transdc_His_kinase_HWE"/>
</dbReference>
<dbReference type="SUPFAM" id="SSF55874">
    <property type="entry name" value="ATPase domain of HSP90 chaperone/DNA topoisomerase II/histidine kinase"/>
    <property type="match status" value="2"/>
</dbReference>
<dbReference type="SMART" id="SM00448">
    <property type="entry name" value="REC"/>
    <property type="match status" value="1"/>
</dbReference>
<dbReference type="InterPro" id="IPR004358">
    <property type="entry name" value="Sig_transdc_His_kin-like_C"/>
</dbReference>
<keyword evidence="4 14" id="KW-0597">Phosphoprotein</keyword>
<dbReference type="Pfam" id="PF00072">
    <property type="entry name" value="Response_reg"/>
    <property type="match status" value="1"/>
</dbReference>
<sequence>MSAFPPLVAQTPGSGVADDARPPPSRGDMGFLTGGGGLGGLIRAKDWSATPIGPPGIWPQSLRTAVSLCLASNFPINIIWGPGHTQIYNDGYRGCCGDAHPRALGEDYSVTWASAWPVIGESFERALAGETVFLENQRMFLPRLNGALKEAFFTFSHSPIRDESGGIGGLFHPVTETTATMLSERRTRALRDLSAGLGAAVGAEDVARMTVEILSNFGFDLPFLLYYALDEAAGTYRLAAHHGAPPGGPVSPLRLDPGAADPWPLADATRAKRVVEAGGLRAALRGEPCGPYEEPPDRAFVLPIDVPSAERLPALLVAGVSPRLPLTDAYRSFYDLLGVTVAGALATVRAREDERRRAEALAEIDRAKTLFFSNVSHEFRTPLTLMLGPIEDALAEAGGLPAEQRGRLEVAHRGALRLLKLVNSLLDFSRIEAGRAQASFEPVDLAELTAGLASNFRSACERAGLDLAVDCPPLRAPVHVDRDMWEKVVLNLISNAFKFTLEGGIAVALRDAGAEAELAVRDTGVGIPAGDLPRVFERFHRVEGQRGRTHEGSGIGLALVDELVRLHGGRIGVSSAPGRGTEFRVAVPFGTAHLPPDRVRGARGPASTAVRASAYVEEALRWVPDQAAQRPEESGQGGADVAAPVEGRPRVVLADDNADMRAYVAQILERGGYEVEAVGDGGAALAAARRGAPPDLVLTDVMMPGVDGFALLRGLRADPATKGLPVVLLSARAGEEARVEGLAAGADDYLVKPFSARELRARVDGAVGLARQRREAAARERDLRAEIATQRGRAALRESERRLAFALEAGRLGSWELDLAAQRLVASDTCRENLGLDAAEPLETYDDLLRRIHPDDLERQRAAVARAVEARSILDIEYRVMRRDGRSGWVQVRGRAEYAEDGRALRMLGVSLDVTDRKRAEERKALLLDELNHRVKNTLATVQSIAMQTQRNAKTPAAFGEDLTARIAALSRAHDLLTQASWDGASLGEVVGQTLDLYATGACGDRRVTAEGPVISLNPNAAVTLNMAFHELATNAAKYGALSIQGGRVEVRWRIDRGDAGPAALEIVWSETGGPPVQRPGRRGFGSRLIERGLPGELGGEASLEYPPEGVRCRMRLPVSAKIALTA</sequence>
<keyword evidence="12" id="KW-0157">Chromophore</keyword>
<dbReference type="SUPFAM" id="SSF52172">
    <property type="entry name" value="CheY-like"/>
    <property type="match status" value="1"/>
</dbReference>
<feature type="modified residue" description="4-aspartylphosphate" evidence="14">
    <location>
        <position position="700"/>
    </location>
</feature>
<dbReference type="Pfam" id="PF07536">
    <property type="entry name" value="HWE_HK"/>
    <property type="match status" value="1"/>
</dbReference>
<dbReference type="SMART" id="SM00091">
    <property type="entry name" value="PAS"/>
    <property type="match status" value="1"/>
</dbReference>
<dbReference type="InterPro" id="IPR005467">
    <property type="entry name" value="His_kinase_dom"/>
</dbReference>
<evidence type="ECO:0000256" key="14">
    <source>
        <dbReference type="PROSITE-ProRule" id="PRU00169"/>
    </source>
</evidence>
<dbReference type="PROSITE" id="PS50110">
    <property type="entry name" value="RESPONSE_REGULATORY"/>
    <property type="match status" value="1"/>
</dbReference>
<dbReference type="Pfam" id="PF00512">
    <property type="entry name" value="HisKA"/>
    <property type="match status" value="1"/>
</dbReference>
<dbReference type="SUPFAM" id="SSF47384">
    <property type="entry name" value="Homodimeric domain of signal transducing histidine kinase"/>
    <property type="match status" value="1"/>
</dbReference>
<dbReference type="InterPro" id="IPR036097">
    <property type="entry name" value="HisK_dim/P_sf"/>
</dbReference>
<dbReference type="InterPro" id="IPR011006">
    <property type="entry name" value="CheY-like_superfamily"/>
</dbReference>
<dbReference type="Gene3D" id="3.30.565.10">
    <property type="entry name" value="Histidine kinase-like ATPase, C-terminal domain"/>
    <property type="match status" value="2"/>
</dbReference>
<dbReference type="Proteomes" id="UP001501588">
    <property type="component" value="Unassembled WGS sequence"/>
</dbReference>
<evidence type="ECO:0000256" key="3">
    <source>
        <dbReference type="ARBA" id="ARBA00022543"/>
    </source>
</evidence>
<evidence type="ECO:0000256" key="8">
    <source>
        <dbReference type="ARBA" id="ARBA00022679"/>
    </source>
</evidence>
<dbReference type="SMART" id="SM00387">
    <property type="entry name" value="HATPase_c"/>
    <property type="match status" value="1"/>
</dbReference>
<keyword evidence="6" id="KW-0285">Flavoprotein</keyword>
<dbReference type="InterPro" id="IPR000700">
    <property type="entry name" value="PAS-assoc_C"/>
</dbReference>
<feature type="domain" description="Histidine kinase" evidence="16">
    <location>
        <begin position="374"/>
        <end position="591"/>
    </location>
</feature>
<evidence type="ECO:0000259" key="17">
    <source>
        <dbReference type="PROSITE" id="PS50110"/>
    </source>
</evidence>
<dbReference type="Gene3D" id="2.10.70.100">
    <property type="match status" value="1"/>
</dbReference>
<evidence type="ECO:0000256" key="10">
    <source>
        <dbReference type="ARBA" id="ARBA00022777"/>
    </source>
</evidence>
<dbReference type="PANTHER" id="PTHR43547">
    <property type="entry name" value="TWO-COMPONENT HISTIDINE KINASE"/>
    <property type="match status" value="1"/>
</dbReference>
<evidence type="ECO:0000256" key="13">
    <source>
        <dbReference type="ARBA" id="ARBA00023170"/>
    </source>
</evidence>
<evidence type="ECO:0000256" key="6">
    <source>
        <dbReference type="ARBA" id="ARBA00022630"/>
    </source>
</evidence>
<dbReference type="PROSITE" id="PS50112">
    <property type="entry name" value="PAS"/>
    <property type="match status" value="1"/>
</dbReference>
<keyword evidence="10" id="KW-0418">Kinase</keyword>
<keyword evidence="5" id="KW-0716">Sensory transduction</keyword>
<evidence type="ECO:0000256" key="7">
    <source>
        <dbReference type="ARBA" id="ARBA00022643"/>
    </source>
</evidence>
<dbReference type="SUPFAM" id="SSF55785">
    <property type="entry name" value="PYP-like sensor domain (PAS domain)"/>
    <property type="match status" value="1"/>
</dbReference>
<dbReference type="Gene3D" id="1.10.287.130">
    <property type="match status" value="1"/>
</dbReference>
<evidence type="ECO:0000256" key="5">
    <source>
        <dbReference type="ARBA" id="ARBA00022606"/>
    </source>
</evidence>
<evidence type="ECO:0000313" key="21">
    <source>
        <dbReference type="Proteomes" id="UP001501588"/>
    </source>
</evidence>
<evidence type="ECO:0000256" key="11">
    <source>
        <dbReference type="ARBA" id="ARBA00022840"/>
    </source>
</evidence>
<dbReference type="InterPro" id="IPR003594">
    <property type="entry name" value="HATPase_dom"/>
</dbReference>
<evidence type="ECO:0000259" key="18">
    <source>
        <dbReference type="PROSITE" id="PS50112"/>
    </source>
</evidence>
<evidence type="ECO:0000256" key="15">
    <source>
        <dbReference type="SAM" id="MobiDB-lite"/>
    </source>
</evidence>
<evidence type="ECO:0000256" key="1">
    <source>
        <dbReference type="ARBA" id="ARBA00000085"/>
    </source>
</evidence>
<dbReference type="InterPro" id="IPR036890">
    <property type="entry name" value="HATPase_C_sf"/>
</dbReference>
<proteinExistence type="predicted"/>
<keyword evidence="11" id="KW-0067">ATP-binding</keyword>
<dbReference type="EC" id="2.7.13.3" evidence="2"/>
<evidence type="ECO:0000256" key="4">
    <source>
        <dbReference type="ARBA" id="ARBA00022553"/>
    </source>
</evidence>
<comment type="caution">
    <text evidence="20">The sequence shown here is derived from an EMBL/GenBank/DDBJ whole genome shotgun (WGS) entry which is preliminary data.</text>
</comment>
<feature type="domain" description="PAC" evidence="19">
    <location>
        <begin position="874"/>
        <end position="926"/>
    </location>
</feature>
<dbReference type="InterPro" id="IPR000014">
    <property type="entry name" value="PAS"/>
</dbReference>
<feature type="domain" description="Response regulatory" evidence="17">
    <location>
        <begin position="650"/>
        <end position="767"/>
    </location>
</feature>
<dbReference type="PANTHER" id="PTHR43547:SF2">
    <property type="entry name" value="HYBRID SIGNAL TRANSDUCTION HISTIDINE KINASE C"/>
    <property type="match status" value="1"/>
</dbReference>
<evidence type="ECO:0000259" key="16">
    <source>
        <dbReference type="PROSITE" id="PS50109"/>
    </source>
</evidence>
<dbReference type="InterPro" id="IPR001789">
    <property type="entry name" value="Sig_transdc_resp-reg_receiver"/>
</dbReference>
<dbReference type="CDD" id="cd00082">
    <property type="entry name" value="HisKA"/>
    <property type="match status" value="1"/>
</dbReference>
<dbReference type="PRINTS" id="PR00344">
    <property type="entry name" value="BCTRLSENSOR"/>
</dbReference>
<dbReference type="InterPro" id="IPR035965">
    <property type="entry name" value="PAS-like_dom_sf"/>
</dbReference>
<dbReference type="InterPro" id="IPR001610">
    <property type="entry name" value="PAC"/>
</dbReference>
<evidence type="ECO:0000256" key="12">
    <source>
        <dbReference type="ARBA" id="ARBA00022991"/>
    </source>
</evidence>
<dbReference type="Pfam" id="PF08447">
    <property type="entry name" value="PAS_3"/>
    <property type="match status" value="1"/>
</dbReference>
<evidence type="ECO:0000256" key="9">
    <source>
        <dbReference type="ARBA" id="ARBA00022741"/>
    </source>
</evidence>
<keyword evidence="21" id="KW-1185">Reference proteome</keyword>
<gene>
    <name evidence="20" type="ORF">GCM10009416_43580</name>
</gene>
<dbReference type="InterPro" id="IPR003661">
    <property type="entry name" value="HisK_dim/P_dom"/>
</dbReference>
<dbReference type="CDD" id="cd00130">
    <property type="entry name" value="PAS"/>
    <property type="match status" value="1"/>
</dbReference>
<dbReference type="Gene3D" id="3.30.450.20">
    <property type="entry name" value="PAS domain"/>
    <property type="match status" value="2"/>
</dbReference>
<dbReference type="SMART" id="SM00911">
    <property type="entry name" value="HWE_HK"/>
    <property type="match status" value="1"/>
</dbReference>
<dbReference type="EMBL" id="BAAAFZ010000074">
    <property type="protein sequence ID" value="GAA0600906.1"/>
    <property type="molecule type" value="Genomic_DNA"/>
</dbReference>
<comment type="catalytic activity">
    <reaction evidence="1">
        <text>ATP + protein L-histidine = ADP + protein N-phospho-L-histidine.</text>
        <dbReference type="EC" id="2.7.13.3"/>
    </reaction>
</comment>
<keyword evidence="3" id="KW-0600">Photoreceptor protein</keyword>
<evidence type="ECO:0000313" key="20">
    <source>
        <dbReference type="EMBL" id="GAA0600906.1"/>
    </source>
</evidence>
<protein>
    <recommendedName>
        <fullName evidence="2">histidine kinase</fullName>
        <ecNumber evidence="2">2.7.13.3</ecNumber>
    </recommendedName>
</protein>
<dbReference type="PROSITE" id="PS50109">
    <property type="entry name" value="HIS_KIN"/>
    <property type="match status" value="1"/>
</dbReference>
<dbReference type="PROSITE" id="PS50113">
    <property type="entry name" value="PAC"/>
    <property type="match status" value="1"/>
</dbReference>
<dbReference type="SMART" id="SM00388">
    <property type="entry name" value="HisKA"/>
    <property type="match status" value="1"/>
</dbReference>
<dbReference type="SMART" id="SM00086">
    <property type="entry name" value="PAC"/>
    <property type="match status" value="1"/>
</dbReference>
<feature type="region of interest" description="Disordered" evidence="15">
    <location>
        <begin position="1"/>
        <end position="30"/>
    </location>
</feature>
<dbReference type="Pfam" id="PF02518">
    <property type="entry name" value="HATPase_c"/>
    <property type="match status" value="1"/>
</dbReference>
<organism evidence="20 21">
    <name type="scientific">Craurococcus roseus</name>
    <dbReference type="NCBI Taxonomy" id="77585"/>
    <lineage>
        <taxon>Bacteria</taxon>
        <taxon>Pseudomonadati</taxon>
        <taxon>Pseudomonadota</taxon>
        <taxon>Alphaproteobacteria</taxon>
        <taxon>Acetobacterales</taxon>
        <taxon>Acetobacteraceae</taxon>
        <taxon>Craurococcus</taxon>
    </lineage>
</organism>
<keyword evidence="8" id="KW-0808">Transferase</keyword>
<name>A0ABN1FZ76_9PROT</name>
<accession>A0ABN1FZ76</accession>
<keyword evidence="13" id="KW-0675">Receptor</keyword>
<evidence type="ECO:0000259" key="19">
    <source>
        <dbReference type="PROSITE" id="PS50113"/>
    </source>
</evidence>
<keyword evidence="7" id="KW-0288">FMN</keyword>
<dbReference type="RefSeq" id="WP_343897526.1">
    <property type="nucleotide sequence ID" value="NZ_BAAAFZ010000074.1"/>
</dbReference>
<dbReference type="NCBIfam" id="TIGR00229">
    <property type="entry name" value="sensory_box"/>
    <property type="match status" value="1"/>
</dbReference>
<evidence type="ECO:0000256" key="2">
    <source>
        <dbReference type="ARBA" id="ARBA00012438"/>
    </source>
</evidence>
<dbReference type="Gene3D" id="3.40.50.2300">
    <property type="match status" value="1"/>
</dbReference>
<reference evidence="20 21" key="1">
    <citation type="journal article" date="2019" name="Int. J. Syst. Evol. Microbiol.">
        <title>The Global Catalogue of Microorganisms (GCM) 10K type strain sequencing project: providing services to taxonomists for standard genome sequencing and annotation.</title>
        <authorList>
            <consortium name="The Broad Institute Genomics Platform"/>
            <consortium name="The Broad Institute Genome Sequencing Center for Infectious Disease"/>
            <person name="Wu L."/>
            <person name="Ma J."/>
        </authorList>
    </citation>
    <scope>NUCLEOTIDE SEQUENCE [LARGE SCALE GENOMIC DNA]</scope>
    <source>
        <strain evidence="20 21">JCM 9933</strain>
    </source>
</reference>
<dbReference type="InterPro" id="IPR013655">
    <property type="entry name" value="PAS_fold_3"/>
</dbReference>
<feature type="domain" description="PAS" evidence="18">
    <location>
        <begin position="799"/>
        <end position="871"/>
    </location>
</feature>
<keyword evidence="9" id="KW-0547">Nucleotide-binding</keyword>